<proteinExistence type="predicted"/>
<dbReference type="AlphaFoldDB" id="A0A8J9YEU6"/>
<keyword evidence="2" id="KW-1185">Reference proteome</keyword>
<protein>
    <submittedName>
        <fullName evidence="1">Uncharacterized protein</fullName>
    </submittedName>
</protein>
<gene>
    <name evidence="1" type="ORF">BINO364_LOCUS13435</name>
</gene>
<dbReference type="Proteomes" id="UP000838878">
    <property type="component" value="Chromosome 7"/>
</dbReference>
<sequence>MDPPHLCLKYAEKNATIYIERWILVHSGPCIERQELSFKPMSSADEPVSRMSWYFTELENSLKNHTTLPPLDEFPKI</sequence>
<dbReference type="OrthoDB" id="7418997at2759"/>
<reference evidence="1" key="1">
    <citation type="submission" date="2021-12" db="EMBL/GenBank/DDBJ databases">
        <authorList>
            <person name="Martin H S."/>
        </authorList>
    </citation>
    <scope>NUCLEOTIDE SEQUENCE</scope>
</reference>
<name>A0A8J9YEU6_9NEOP</name>
<accession>A0A8J9YEU6</accession>
<evidence type="ECO:0000313" key="2">
    <source>
        <dbReference type="Proteomes" id="UP000838878"/>
    </source>
</evidence>
<organism evidence="1 2">
    <name type="scientific">Brenthis ino</name>
    <name type="common">lesser marbled fritillary</name>
    <dbReference type="NCBI Taxonomy" id="405034"/>
    <lineage>
        <taxon>Eukaryota</taxon>
        <taxon>Metazoa</taxon>
        <taxon>Ecdysozoa</taxon>
        <taxon>Arthropoda</taxon>
        <taxon>Hexapoda</taxon>
        <taxon>Insecta</taxon>
        <taxon>Pterygota</taxon>
        <taxon>Neoptera</taxon>
        <taxon>Endopterygota</taxon>
        <taxon>Lepidoptera</taxon>
        <taxon>Glossata</taxon>
        <taxon>Ditrysia</taxon>
        <taxon>Papilionoidea</taxon>
        <taxon>Nymphalidae</taxon>
        <taxon>Heliconiinae</taxon>
        <taxon>Argynnini</taxon>
        <taxon>Brenthis</taxon>
    </lineage>
</organism>
<feature type="non-terminal residue" evidence="1">
    <location>
        <position position="77"/>
    </location>
</feature>
<evidence type="ECO:0000313" key="1">
    <source>
        <dbReference type="EMBL" id="CAH0728189.1"/>
    </source>
</evidence>
<dbReference type="EMBL" id="OV170227">
    <property type="protein sequence ID" value="CAH0728189.1"/>
    <property type="molecule type" value="Genomic_DNA"/>
</dbReference>